<organism evidence="1 2">
    <name type="scientific">Pseudomonas maumuensis</name>
    <dbReference type="NCBI Taxonomy" id="2842354"/>
    <lineage>
        <taxon>Bacteria</taxon>
        <taxon>Pseudomonadati</taxon>
        <taxon>Pseudomonadota</taxon>
        <taxon>Gammaproteobacteria</taxon>
        <taxon>Pseudomonadales</taxon>
        <taxon>Pseudomonadaceae</taxon>
        <taxon>Pseudomonas</taxon>
    </lineage>
</organism>
<proteinExistence type="predicted"/>
<dbReference type="Proteomes" id="UP000824010">
    <property type="component" value="Chromosome"/>
</dbReference>
<dbReference type="RefSeq" id="WP_217868901.1">
    <property type="nucleotide sequence ID" value="NZ_CP077077.1"/>
</dbReference>
<keyword evidence="2" id="KW-1185">Reference proteome</keyword>
<gene>
    <name evidence="1" type="ORF">KSS90_07850</name>
</gene>
<sequence>MSLGLTVSHILWRQFARRTDTPAVDDEQLKIVTDFVNAFFHSQGHEGQAQDLHAARWYAAQQQSFRTMLTRLLGELAHQAQLDDLDLVLLAHWTPDVEVGCSVTNAIIHEAGARDAFGIAISDHGLSSAFLGLQVIEDYLGDSDRDGHGKKALLLIADQDAIMYESPSLARFNPVASACIVMLHYLPDDQPGQGAGMVFKHYRKVAFPSTDQALDDLLVTLDMFTSRESLLPLLILTTPAFAGRLREHGQLANHRIESWNEALLSCAPWARLEQLAPNNQRILLMLPEGDALTCAGFVAGA</sequence>
<protein>
    <submittedName>
        <fullName evidence="1">Uncharacterized protein</fullName>
    </submittedName>
</protein>
<dbReference type="EMBL" id="CP077077">
    <property type="protein sequence ID" value="QXH58099.1"/>
    <property type="molecule type" value="Genomic_DNA"/>
</dbReference>
<name>A0ABX8NQQ1_9PSED</name>
<evidence type="ECO:0000313" key="1">
    <source>
        <dbReference type="EMBL" id="QXH58099.1"/>
    </source>
</evidence>
<evidence type="ECO:0000313" key="2">
    <source>
        <dbReference type="Proteomes" id="UP000824010"/>
    </source>
</evidence>
<reference evidence="1 2" key="1">
    <citation type="journal article" date="2021" name="Microorganisms">
        <title>The Ever-Expanding Pseudomonas Genus: Description of 43 New Species and Partition of the Pseudomonas putida Group.</title>
        <authorList>
            <person name="Girard L."/>
            <person name="Lood C."/>
            <person name="Hofte M."/>
            <person name="Vandamme P."/>
            <person name="Rokni-Zadeh H."/>
            <person name="van Noort V."/>
            <person name="Lavigne R."/>
            <person name="De Mot R."/>
        </authorList>
    </citation>
    <scope>NUCLEOTIDE SEQUENCE [LARGE SCALE GENOMIC DNA]</scope>
    <source>
        <strain evidence="1 2">COW77</strain>
    </source>
</reference>
<accession>A0ABX8NQQ1</accession>